<protein>
    <recommendedName>
        <fullName evidence="2">1-phosphatidylinositol 4-kinase</fullName>
        <ecNumber evidence="2">2.7.1.67</ecNumber>
    </recommendedName>
</protein>
<dbReference type="InterPro" id="IPR001263">
    <property type="entry name" value="PI3K_accessory_dom"/>
</dbReference>
<dbReference type="PANTHER" id="PTHR10048:SF22">
    <property type="entry name" value="PHOSPHATIDYLINOSITOL 4-KINASE BETA"/>
    <property type="match status" value="1"/>
</dbReference>
<dbReference type="Gene3D" id="3.30.1010.10">
    <property type="entry name" value="Phosphatidylinositol 3-kinase Catalytic Subunit, Chain A, domain 4"/>
    <property type="match status" value="1"/>
</dbReference>
<feature type="compositionally biased region" description="Basic residues" evidence="5">
    <location>
        <begin position="501"/>
        <end position="510"/>
    </location>
</feature>
<name>A0A0V0QTN7_PSEPJ</name>
<organism evidence="8 9">
    <name type="scientific">Pseudocohnilembus persalinus</name>
    <name type="common">Ciliate</name>
    <dbReference type="NCBI Taxonomy" id="266149"/>
    <lineage>
        <taxon>Eukaryota</taxon>
        <taxon>Sar</taxon>
        <taxon>Alveolata</taxon>
        <taxon>Ciliophora</taxon>
        <taxon>Intramacronucleata</taxon>
        <taxon>Oligohymenophorea</taxon>
        <taxon>Scuticociliatia</taxon>
        <taxon>Philasterida</taxon>
        <taxon>Pseudocohnilembidae</taxon>
        <taxon>Pseudocohnilembus</taxon>
    </lineage>
</organism>
<dbReference type="GO" id="GO:0016020">
    <property type="term" value="C:membrane"/>
    <property type="evidence" value="ECO:0007669"/>
    <property type="project" value="TreeGrafter"/>
</dbReference>
<dbReference type="FunFam" id="1.10.1070.11:FF:000016">
    <property type="entry name" value="PIK1p Phosphatidylinositol 4-kinase"/>
    <property type="match status" value="1"/>
</dbReference>
<evidence type="ECO:0000256" key="2">
    <source>
        <dbReference type="ARBA" id="ARBA00012169"/>
    </source>
</evidence>
<keyword evidence="9" id="KW-1185">Reference proteome</keyword>
<feature type="compositionally biased region" description="Basic and acidic residues" evidence="5">
    <location>
        <begin position="428"/>
        <end position="437"/>
    </location>
</feature>
<dbReference type="GO" id="GO:0046854">
    <property type="term" value="P:phosphatidylinositol phosphate biosynthetic process"/>
    <property type="evidence" value="ECO:0007669"/>
    <property type="project" value="InterPro"/>
</dbReference>
<evidence type="ECO:0000256" key="3">
    <source>
        <dbReference type="ARBA" id="ARBA00022679"/>
    </source>
</evidence>
<evidence type="ECO:0000313" key="8">
    <source>
        <dbReference type="EMBL" id="KRX05376.1"/>
    </source>
</evidence>
<dbReference type="InParanoid" id="A0A0V0QTN7"/>
<feature type="domain" description="PI3K/PI4K catalytic" evidence="6">
    <location>
        <begin position="773"/>
        <end position="1039"/>
    </location>
</feature>
<keyword evidence="4 8" id="KW-0418">Kinase</keyword>
<dbReference type="GO" id="GO:0004430">
    <property type="term" value="F:1-phosphatidylinositol 4-kinase activity"/>
    <property type="evidence" value="ECO:0007669"/>
    <property type="project" value="UniProtKB-EC"/>
</dbReference>
<dbReference type="AlphaFoldDB" id="A0A0V0QTN7"/>
<comment type="catalytic activity">
    <reaction evidence="1">
        <text>a 1,2-diacyl-sn-glycero-3-phospho-(1D-myo-inositol) + ATP = a 1,2-diacyl-sn-glycero-3-phospho-(1D-myo-inositol 4-phosphate) + ADP + H(+)</text>
        <dbReference type="Rhea" id="RHEA:19877"/>
        <dbReference type="ChEBI" id="CHEBI:15378"/>
        <dbReference type="ChEBI" id="CHEBI:30616"/>
        <dbReference type="ChEBI" id="CHEBI:57880"/>
        <dbReference type="ChEBI" id="CHEBI:58178"/>
        <dbReference type="ChEBI" id="CHEBI:456216"/>
        <dbReference type="EC" id="2.7.1.67"/>
    </reaction>
</comment>
<dbReference type="OrthoDB" id="10264149at2759"/>
<dbReference type="InterPro" id="IPR011009">
    <property type="entry name" value="Kinase-like_dom_sf"/>
</dbReference>
<dbReference type="Pfam" id="PF00454">
    <property type="entry name" value="PI3_PI4_kinase"/>
    <property type="match status" value="2"/>
</dbReference>
<dbReference type="EMBL" id="LDAU01000109">
    <property type="protein sequence ID" value="KRX05376.1"/>
    <property type="molecule type" value="Genomic_DNA"/>
</dbReference>
<evidence type="ECO:0000313" key="9">
    <source>
        <dbReference type="Proteomes" id="UP000054937"/>
    </source>
</evidence>
<dbReference type="Gene3D" id="1.10.1070.11">
    <property type="entry name" value="Phosphatidylinositol 3-/4-kinase, catalytic domain"/>
    <property type="match status" value="1"/>
</dbReference>
<comment type="caution">
    <text evidence="8">The sequence shown here is derived from an EMBL/GenBank/DDBJ whole genome shotgun (WGS) entry which is preliminary data.</text>
</comment>
<dbReference type="Proteomes" id="UP000054937">
    <property type="component" value="Unassembled WGS sequence"/>
</dbReference>
<accession>A0A0V0QTN7</accession>
<sequence length="1055" mass="124692">MALIKSKVLQDKDEEDKHSSFGNTLNEQEELNLLEEILDPNQSTANIIDIFYKNYFEQGIHDFIVNFLHGKSDEDVEFFICDFVFWEIIRGSSSIQRLLINRAQSNMKMFLMINWQLQAFSEVLQINPKFEHRQEIIENLQNKIVASIVNQASNERNSQHNQRTSNDGKISSLSGTGLNEMDDIARQKELRIKYIDKLNLFITNLVDVSLSLKAMDKPERKAMLTDYIERSNKYLNYLRHYYSGMCDLYNGITIPFVRAYGENFDSNLIVNVVPNQFICFETRKRVPYRIVVETIDPTDLRKYKPKKIRKKDSVYNQRLTHEEAKLYEYPQKPEKQDQVVLLPEDIKQNKYRDLTFLQDQINKEINENEKNPKKNDSQQLKRNETEIKLYGMQKVKYQKSISIRTSQLSQQDQIQHSNNQFFNTSGRNQREQGETRKSQIKRVKNYLQQNTEKNEVYQLENQQINDFHRNLHRKQTMQPDSESYKAYKKLQNQLNKEQNIRKSRGSRRTSNKLSTPPSGSPRNSNKYMISDINLLSVPQKQSKQIFSFEEEESKQKQQFKERTSIFLSYETPSLNPAKKSNNGFDLRKSIIMQEKEYQKRSFISGDKKKNQMEKNYSNKKQGQILKCTLNPEKQKLYDRNIKRFNILFKPQSQCDNQIVRRFSFSDTNSRICSKRLQENQKSLKDFLAQKEQEDEANGIIVKEQKIRRLKDLKIADVLQFFKDLMSQYPDKYLFLETIYKYLNYDLIESRLKELGQENDNDIEFPRKFGPWGELWEDRKQLIKRDSLYGHFPSFKIRSIIIKGGDDLRQELVCMQLIYKMDEIFKKAGLDLWLKPYEIIVTSSSSGIIEFLPNTQSIDGLKKQMGGKSLDEIYMLCFGQQLFEQKVQMNFIRSLAAYSIVGYLLQVKDRHNGNILIDSDGHLIHIDFGFIFSISPGNLNFESAPFKFTKEYGKIMGGVKSEKFAKFKQLVYEGMNELRKKDNLNLLCNIIEIMSEESDLPCYENFYIYEFRKRFKEDLSDAKFKQYVEGIISQSYDSMRTVTYDWFQKKTNGIMS</sequence>
<feature type="region of interest" description="Disordered" evidence="5">
    <location>
        <begin position="155"/>
        <end position="174"/>
    </location>
</feature>
<evidence type="ECO:0000256" key="4">
    <source>
        <dbReference type="ARBA" id="ARBA00022777"/>
    </source>
</evidence>
<dbReference type="EC" id="2.7.1.67" evidence="2"/>
<proteinExistence type="predicted"/>
<dbReference type="PROSITE" id="PS00915">
    <property type="entry name" value="PI3_4_KINASE_1"/>
    <property type="match status" value="1"/>
</dbReference>
<gene>
    <name evidence="8" type="ORF">PPERSA_00677</name>
</gene>
<dbReference type="PROSITE" id="PS51545">
    <property type="entry name" value="PIK_HELICAL"/>
    <property type="match status" value="1"/>
</dbReference>
<keyword evidence="3" id="KW-0808">Transferase</keyword>
<feature type="region of interest" description="Disordered" evidence="5">
    <location>
        <begin position="1"/>
        <end position="21"/>
    </location>
</feature>
<evidence type="ECO:0000259" key="6">
    <source>
        <dbReference type="PROSITE" id="PS50290"/>
    </source>
</evidence>
<feature type="compositionally biased region" description="Basic and acidic residues" evidence="5">
    <location>
        <begin position="8"/>
        <end position="19"/>
    </location>
</feature>
<evidence type="ECO:0000259" key="7">
    <source>
        <dbReference type="PROSITE" id="PS51545"/>
    </source>
</evidence>
<dbReference type="SUPFAM" id="SSF56112">
    <property type="entry name" value="Protein kinase-like (PK-like)"/>
    <property type="match status" value="1"/>
</dbReference>
<dbReference type="InterPro" id="IPR015433">
    <property type="entry name" value="PI3/4_kinase"/>
</dbReference>
<feature type="domain" description="PIK helical" evidence="7">
    <location>
        <begin position="1"/>
        <end position="140"/>
    </location>
</feature>
<dbReference type="PANTHER" id="PTHR10048">
    <property type="entry name" value="PHOSPHATIDYLINOSITOL KINASE"/>
    <property type="match status" value="1"/>
</dbReference>
<evidence type="ECO:0000256" key="5">
    <source>
        <dbReference type="SAM" id="MobiDB-lite"/>
    </source>
</evidence>
<feature type="compositionally biased region" description="Polar residues" evidence="5">
    <location>
        <begin position="511"/>
        <end position="526"/>
    </location>
</feature>
<dbReference type="SMART" id="SM00146">
    <property type="entry name" value="PI3Kc"/>
    <property type="match status" value="1"/>
</dbReference>
<dbReference type="PROSITE" id="PS50290">
    <property type="entry name" value="PI3_4_KINASE_3"/>
    <property type="match status" value="1"/>
</dbReference>
<dbReference type="PROSITE" id="PS00916">
    <property type="entry name" value="PI3_4_KINASE_2"/>
    <property type="match status" value="1"/>
</dbReference>
<dbReference type="OMA" id="DKNYWLR"/>
<reference evidence="8 9" key="1">
    <citation type="journal article" date="2015" name="Sci. Rep.">
        <title>Genome of the facultative scuticociliatosis pathogen Pseudocohnilembus persalinus provides insight into its virulence through horizontal gene transfer.</title>
        <authorList>
            <person name="Xiong J."/>
            <person name="Wang G."/>
            <person name="Cheng J."/>
            <person name="Tian M."/>
            <person name="Pan X."/>
            <person name="Warren A."/>
            <person name="Jiang C."/>
            <person name="Yuan D."/>
            <person name="Miao W."/>
        </authorList>
    </citation>
    <scope>NUCLEOTIDE SEQUENCE [LARGE SCALE GENOMIC DNA]</scope>
    <source>
        <strain evidence="8">36N120E</strain>
    </source>
</reference>
<dbReference type="InterPro" id="IPR000403">
    <property type="entry name" value="PI3/4_kinase_cat_dom"/>
</dbReference>
<dbReference type="GO" id="GO:0048015">
    <property type="term" value="P:phosphatidylinositol-mediated signaling"/>
    <property type="evidence" value="ECO:0007669"/>
    <property type="project" value="TreeGrafter"/>
</dbReference>
<feature type="region of interest" description="Disordered" evidence="5">
    <location>
        <begin position="493"/>
        <end position="526"/>
    </location>
</feature>
<feature type="region of interest" description="Disordered" evidence="5">
    <location>
        <begin position="419"/>
        <end position="440"/>
    </location>
</feature>
<dbReference type="InterPro" id="IPR036940">
    <property type="entry name" value="PI3/4_kinase_cat_sf"/>
</dbReference>
<dbReference type="GO" id="GO:0005737">
    <property type="term" value="C:cytoplasm"/>
    <property type="evidence" value="ECO:0007669"/>
    <property type="project" value="TreeGrafter"/>
</dbReference>
<dbReference type="InterPro" id="IPR018936">
    <property type="entry name" value="PI3/4_kinase_CS"/>
</dbReference>
<evidence type="ECO:0000256" key="1">
    <source>
        <dbReference type="ARBA" id="ARBA00001686"/>
    </source>
</evidence>